<evidence type="ECO:0000313" key="3">
    <source>
        <dbReference type="Proteomes" id="UP000546464"/>
    </source>
</evidence>
<evidence type="ECO:0000313" key="2">
    <source>
        <dbReference type="EMBL" id="MBC2595345.1"/>
    </source>
</evidence>
<protein>
    <submittedName>
        <fullName evidence="2">AbrB/MazE/SpoVT family DNA-binding domain-containing protein</fullName>
    </submittedName>
</protein>
<dbReference type="Gene3D" id="2.10.260.10">
    <property type="match status" value="1"/>
</dbReference>
<dbReference type="EMBL" id="JACHVB010000035">
    <property type="protein sequence ID" value="MBC2595345.1"/>
    <property type="molecule type" value="Genomic_DNA"/>
</dbReference>
<dbReference type="Pfam" id="PF04014">
    <property type="entry name" value="MazE_antitoxin"/>
    <property type="match status" value="1"/>
</dbReference>
<dbReference type="AlphaFoldDB" id="A0A842HFD4"/>
<organism evidence="2 3">
    <name type="scientific">Ruficoccus amylovorans</name>
    <dbReference type="NCBI Taxonomy" id="1804625"/>
    <lineage>
        <taxon>Bacteria</taxon>
        <taxon>Pseudomonadati</taxon>
        <taxon>Verrucomicrobiota</taxon>
        <taxon>Opitutia</taxon>
        <taxon>Puniceicoccales</taxon>
        <taxon>Cerasicoccaceae</taxon>
        <taxon>Ruficoccus</taxon>
    </lineage>
</organism>
<dbReference type="InterPro" id="IPR007159">
    <property type="entry name" value="SpoVT-AbrB_dom"/>
</dbReference>
<keyword evidence="3" id="KW-1185">Reference proteome</keyword>
<name>A0A842HFD4_9BACT</name>
<keyword evidence="2" id="KW-0238">DNA-binding</keyword>
<evidence type="ECO:0000259" key="1">
    <source>
        <dbReference type="SMART" id="SM00966"/>
    </source>
</evidence>
<sequence>MQVRLTSKRQVTFPRHVVERLGVKAGDTLVIEESADGFLIKPRRFNRANLAPLKDKIAANLPAPDIAAIRHAALDSDLRD</sequence>
<dbReference type="RefSeq" id="WP_185676298.1">
    <property type="nucleotide sequence ID" value="NZ_JACHVB010000035.1"/>
</dbReference>
<accession>A0A842HFD4</accession>
<gene>
    <name evidence="2" type="ORF">H5P28_13840</name>
</gene>
<proteinExistence type="predicted"/>
<dbReference type="Proteomes" id="UP000546464">
    <property type="component" value="Unassembled WGS sequence"/>
</dbReference>
<dbReference type="GO" id="GO:0003677">
    <property type="term" value="F:DNA binding"/>
    <property type="evidence" value="ECO:0007669"/>
    <property type="project" value="UniProtKB-KW"/>
</dbReference>
<comment type="caution">
    <text evidence="2">The sequence shown here is derived from an EMBL/GenBank/DDBJ whole genome shotgun (WGS) entry which is preliminary data.</text>
</comment>
<dbReference type="SUPFAM" id="SSF89447">
    <property type="entry name" value="AbrB/MazE/MraZ-like"/>
    <property type="match status" value="1"/>
</dbReference>
<feature type="domain" description="SpoVT-AbrB" evidence="1">
    <location>
        <begin position="3"/>
        <end position="48"/>
    </location>
</feature>
<reference evidence="2 3" key="1">
    <citation type="submission" date="2020-07" db="EMBL/GenBank/DDBJ databases">
        <authorList>
            <person name="Feng X."/>
        </authorList>
    </citation>
    <scope>NUCLEOTIDE SEQUENCE [LARGE SCALE GENOMIC DNA]</scope>
    <source>
        <strain evidence="2 3">JCM31066</strain>
    </source>
</reference>
<dbReference type="SMART" id="SM00966">
    <property type="entry name" value="SpoVT_AbrB"/>
    <property type="match status" value="1"/>
</dbReference>
<dbReference type="InterPro" id="IPR037914">
    <property type="entry name" value="SpoVT-AbrB_sf"/>
</dbReference>